<reference evidence="6" key="1">
    <citation type="submission" date="2019-08" db="EMBL/GenBank/DDBJ databases">
        <authorList>
            <person name="Kucharzyk K."/>
            <person name="Murdoch R.W."/>
            <person name="Higgins S."/>
            <person name="Loffler F."/>
        </authorList>
    </citation>
    <scope>NUCLEOTIDE SEQUENCE</scope>
</reference>
<dbReference type="AlphaFoldDB" id="A0A644V0U6"/>
<protein>
    <recommendedName>
        <fullName evidence="5">RNA polymerase sigma-70 ECF-like HTH domain-containing protein</fullName>
    </recommendedName>
</protein>
<dbReference type="EMBL" id="VSSQ01000195">
    <property type="protein sequence ID" value="MPL84847.1"/>
    <property type="molecule type" value="Genomic_DNA"/>
</dbReference>
<dbReference type="GO" id="GO:0016987">
    <property type="term" value="F:sigma factor activity"/>
    <property type="evidence" value="ECO:0007669"/>
    <property type="project" value="UniProtKB-KW"/>
</dbReference>
<keyword evidence="2" id="KW-0805">Transcription regulation</keyword>
<dbReference type="InterPro" id="IPR011517">
    <property type="entry name" value="RNA_pol_sigma70_ECF-like"/>
</dbReference>
<dbReference type="InterPro" id="IPR014284">
    <property type="entry name" value="RNA_pol_sigma-70_dom"/>
</dbReference>
<dbReference type="PANTHER" id="PTHR43133">
    <property type="entry name" value="RNA POLYMERASE ECF-TYPE SIGMA FACTO"/>
    <property type="match status" value="1"/>
</dbReference>
<comment type="caution">
    <text evidence="6">The sequence shown here is derived from an EMBL/GenBank/DDBJ whole genome shotgun (WGS) entry which is preliminary data.</text>
</comment>
<proteinExistence type="inferred from homology"/>
<dbReference type="PANTHER" id="PTHR43133:SF39">
    <property type="entry name" value="SIMILAR TO RNA POLYMERASE SIGMA-E FACTOR"/>
    <property type="match status" value="1"/>
</dbReference>
<dbReference type="InterPro" id="IPR053812">
    <property type="entry name" value="HTH_Sigma70_ECF-like"/>
</dbReference>
<evidence type="ECO:0000259" key="5">
    <source>
        <dbReference type="Pfam" id="PF07638"/>
    </source>
</evidence>
<evidence type="ECO:0000256" key="2">
    <source>
        <dbReference type="ARBA" id="ARBA00023015"/>
    </source>
</evidence>
<evidence type="ECO:0000256" key="4">
    <source>
        <dbReference type="ARBA" id="ARBA00023163"/>
    </source>
</evidence>
<dbReference type="GO" id="GO:0006352">
    <property type="term" value="P:DNA-templated transcription initiation"/>
    <property type="evidence" value="ECO:0007669"/>
    <property type="project" value="InterPro"/>
</dbReference>
<keyword evidence="3" id="KW-0731">Sigma factor</keyword>
<dbReference type="InterPro" id="IPR039425">
    <property type="entry name" value="RNA_pol_sigma-70-like"/>
</dbReference>
<dbReference type="NCBIfam" id="TIGR02999">
    <property type="entry name" value="Sig-70_X6"/>
    <property type="match status" value="1"/>
</dbReference>
<dbReference type="InterPro" id="IPR036388">
    <property type="entry name" value="WH-like_DNA-bd_sf"/>
</dbReference>
<dbReference type="SUPFAM" id="SSF88659">
    <property type="entry name" value="Sigma3 and sigma4 domains of RNA polymerase sigma factors"/>
    <property type="match status" value="1"/>
</dbReference>
<name>A0A644V0U6_9ZZZZ</name>
<evidence type="ECO:0000256" key="1">
    <source>
        <dbReference type="ARBA" id="ARBA00010641"/>
    </source>
</evidence>
<dbReference type="InterPro" id="IPR013325">
    <property type="entry name" value="RNA_pol_sigma_r2"/>
</dbReference>
<dbReference type="NCBIfam" id="TIGR02937">
    <property type="entry name" value="sigma70-ECF"/>
    <property type="match status" value="1"/>
</dbReference>
<dbReference type="SUPFAM" id="SSF88946">
    <property type="entry name" value="Sigma2 domain of RNA polymerase sigma factors"/>
    <property type="match status" value="1"/>
</dbReference>
<evidence type="ECO:0000313" key="6">
    <source>
        <dbReference type="EMBL" id="MPL84847.1"/>
    </source>
</evidence>
<sequence>MAVTPDPIFQFIRPASQGDAGAMRKVFPLIYSELFAIARNIRFNFHGIDTLNTTAIIHEAYLKLSSNEGQWESKAHFYAVAAKAMRQVMLNAARNKQREKRGGGAVAASLDEVENQLVLSPAASEKLIDFDALLKQLEEKDTLYGRIVECRFFSGLSIEETADVLQVSPATVKRKWQMARAWLYVHLPRYGVS</sequence>
<feature type="domain" description="RNA polymerase sigma-70 ECF-like HTH" evidence="5">
    <location>
        <begin position="10"/>
        <end position="187"/>
    </location>
</feature>
<keyword evidence="4" id="KW-0804">Transcription</keyword>
<accession>A0A644V0U6</accession>
<comment type="similarity">
    <text evidence="1">Belongs to the sigma-70 factor family. ECF subfamily.</text>
</comment>
<organism evidence="6">
    <name type="scientific">bioreactor metagenome</name>
    <dbReference type="NCBI Taxonomy" id="1076179"/>
    <lineage>
        <taxon>unclassified sequences</taxon>
        <taxon>metagenomes</taxon>
        <taxon>ecological metagenomes</taxon>
    </lineage>
</organism>
<dbReference type="Gene3D" id="1.10.10.10">
    <property type="entry name" value="Winged helix-like DNA-binding domain superfamily/Winged helix DNA-binding domain"/>
    <property type="match status" value="1"/>
</dbReference>
<dbReference type="Pfam" id="PF07638">
    <property type="entry name" value="Sigma70_ECF"/>
    <property type="match status" value="1"/>
</dbReference>
<gene>
    <name evidence="6" type="ORF">SDC9_30812</name>
</gene>
<dbReference type="InterPro" id="IPR013324">
    <property type="entry name" value="RNA_pol_sigma_r3/r4-like"/>
</dbReference>
<evidence type="ECO:0000256" key="3">
    <source>
        <dbReference type="ARBA" id="ARBA00023082"/>
    </source>
</evidence>